<sequence length="331" mass="37321">MIPGLQKAFKVRVEIKFRAVSCPGVKLPAKEDMYLSVFVAGQYHQSSCLPAVFPLLFQEKMTFEKIFRYALDPGDVAVMLEHETIRIELVQLIPPAGHLLASFEENTRSFLFPEPKLVRPFSGVDREALMMREPYFPGIAPRLEFSTKTSISQCLPDSQTSIYPNVLMRPATHRKRSHSRRERIASPERKQPPAHRGRRAGSADPQRLGSARPQSPSPLRRRTGSQRWEPAASCSPERRTSSSQPAGQIPREDSGSSQLIQSPDSDYSPDPSALLWPNRQTSGSHRVWEEVHERVRGLLTTPKAVRRLIYGASVSEVDEVLSRRSFSPDLQ</sequence>
<dbReference type="GO" id="GO:0032027">
    <property type="term" value="F:myosin light chain binding"/>
    <property type="evidence" value="ECO:0007669"/>
    <property type="project" value="InterPro"/>
</dbReference>
<organism evidence="5 6">
    <name type="scientific">Oryzias javanicus</name>
    <name type="common">Javanese ricefish</name>
    <name type="synonym">Aplocheilus javanicus</name>
    <dbReference type="NCBI Taxonomy" id="123683"/>
    <lineage>
        <taxon>Eukaryota</taxon>
        <taxon>Metazoa</taxon>
        <taxon>Chordata</taxon>
        <taxon>Craniata</taxon>
        <taxon>Vertebrata</taxon>
        <taxon>Euteleostomi</taxon>
        <taxon>Actinopterygii</taxon>
        <taxon>Neopterygii</taxon>
        <taxon>Teleostei</taxon>
        <taxon>Neoteleostei</taxon>
        <taxon>Acanthomorphata</taxon>
        <taxon>Ovalentaria</taxon>
        <taxon>Atherinomorphae</taxon>
        <taxon>Beloniformes</taxon>
        <taxon>Adrianichthyidae</taxon>
        <taxon>Oryziinae</taxon>
        <taxon>Oryzias</taxon>
    </lineage>
</organism>
<evidence type="ECO:0000256" key="1">
    <source>
        <dbReference type="ARBA" id="ARBA00006215"/>
    </source>
</evidence>
<reference evidence="5 6" key="1">
    <citation type="submission" date="2018-11" db="EMBL/GenBank/DDBJ databases">
        <authorList>
            <person name="Lopez-Roques C."/>
            <person name="Donnadieu C."/>
            <person name="Bouchez O."/>
            <person name="Klopp C."/>
            <person name="Cabau C."/>
            <person name="Zahm M."/>
        </authorList>
    </citation>
    <scope>NUCLEOTIDE SEQUENCE [LARGE SCALE GENOMIC DNA]</scope>
    <source>
        <strain evidence="5">RS831</strain>
        <tissue evidence="5">Whole body</tissue>
    </source>
</reference>
<dbReference type="OrthoDB" id="5963614at2759"/>
<feature type="domain" description="Spermatogenesis-associated protein 6 N-terminal" evidence="4">
    <location>
        <begin position="13"/>
        <end position="151"/>
    </location>
</feature>
<dbReference type="InterPro" id="IPR042769">
    <property type="entry name" value="SPATA6_fam"/>
</dbReference>
<evidence type="ECO:0000259" key="4">
    <source>
        <dbReference type="Pfam" id="PF14909"/>
    </source>
</evidence>
<feature type="region of interest" description="Disordered" evidence="3">
    <location>
        <begin position="162"/>
        <end position="283"/>
    </location>
</feature>
<dbReference type="PANTHER" id="PTHR16435">
    <property type="entry name" value="SPERMATOGENESIS-ASSOCIATED PROTEIN 6 SPATA6"/>
    <property type="match status" value="1"/>
</dbReference>
<evidence type="ECO:0000313" key="5">
    <source>
        <dbReference type="EMBL" id="RVE60134.1"/>
    </source>
</evidence>
<comment type="similarity">
    <text evidence="1">Belongs to the SPATA6 family.</text>
</comment>
<dbReference type="Pfam" id="PF14909">
    <property type="entry name" value="SPATA6"/>
    <property type="match status" value="1"/>
</dbReference>
<dbReference type="Proteomes" id="UP000283210">
    <property type="component" value="Chromosome 18"/>
</dbReference>
<feature type="compositionally biased region" description="Low complexity" evidence="3">
    <location>
        <begin position="262"/>
        <end position="272"/>
    </location>
</feature>
<dbReference type="AlphaFoldDB" id="A0A437CCK5"/>
<feature type="compositionally biased region" description="Basic residues" evidence="3">
    <location>
        <begin position="171"/>
        <end position="181"/>
    </location>
</feature>
<dbReference type="GO" id="GO:0007283">
    <property type="term" value="P:spermatogenesis"/>
    <property type="evidence" value="ECO:0007669"/>
    <property type="project" value="InterPro"/>
</dbReference>
<accession>A0A437CCK5</accession>
<feature type="compositionally biased region" description="Basic and acidic residues" evidence="3">
    <location>
        <begin position="182"/>
        <end position="191"/>
    </location>
</feature>
<proteinExistence type="inferred from homology"/>
<keyword evidence="6" id="KW-1185">Reference proteome</keyword>
<evidence type="ECO:0000313" key="6">
    <source>
        <dbReference type="Proteomes" id="UP000283210"/>
    </source>
</evidence>
<evidence type="ECO:0000256" key="3">
    <source>
        <dbReference type="SAM" id="MobiDB-lite"/>
    </source>
</evidence>
<reference evidence="5 6" key="2">
    <citation type="submission" date="2019-01" db="EMBL/GenBank/DDBJ databases">
        <title>A chromosome length genome reference of the Java medaka (oryzias javanicus).</title>
        <authorList>
            <person name="Herpin A."/>
            <person name="Takehana Y."/>
            <person name="Naruse K."/>
            <person name="Ansai S."/>
            <person name="Kawaguchi M."/>
        </authorList>
    </citation>
    <scope>NUCLEOTIDE SEQUENCE [LARGE SCALE GENOMIC DNA]</scope>
    <source>
        <strain evidence="5">RS831</strain>
        <tissue evidence="5">Whole body</tissue>
    </source>
</reference>
<gene>
    <name evidence="5" type="ORF">OJAV_G00177870</name>
</gene>
<dbReference type="InterPro" id="IPR032732">
    <property type="entry name" value="SPATA6_N"/>
</dbReference>
<protein>
    <recommendedName>
        <fullName evidence="4">Spermatogenesis-associated protein 6 N-terminal domain-containing protein</fullName>
    </recommendedName>
</protein>
<name>A0A437CCK5_ORYJA</name>
<dbReference type="GO" id="GO:0120212">
    <property type="term" value="C:sperm head-tail coupling apparatus"/>
    <property type="evidence" value="ECO:0007669"/>
    <property type="project" value="InterPro"/>
</dbReference>
<evidence type="ECO:0000256" key="2">
    <source>
        <dbReference type="ARBA" id="ARBA00022553"/>
    </source>
</evidence>
<dbReference type="EMBL" id="CM012454">
    <property type="protein sequence ID" value="RVE60134.1"/>
    <property type="molecule type" value="Genomic_DNA"/>
</dbReference>
<dbReference type="OMA" id="ADFHWET"/>
<keyword evidence="2" id="KW-0597">Phosphoprotein</keyword>
<dbReference type="PANTHER" id="PTHR16435:SF5">
    <property type="entry name" value="SPERMATOGENESIS ASSOCIATED 6-LIKE PROTEIN"/>
    <property type="match status" value="1"/>
</dbReference>